<evidence type="ECO:0000259" key="2">
    <source>
        <dbReference type="Pfam" id="PF20233"/>
    </source>
</evidence>
<feature type="domain" description="DUF6590" evidence="2">
    <location>
        <begin position="142"/>
        <end position="199"/>
    </location>
</feature>
<protein>
    <recommendedName>
        <fullName evidence="2">DUF6590 domain-containing protein</fullName>
    </recommendedName>
</protein>
<evidence type="ECO:0000313" key="3">
    <source>
        <dbReference type="EMBL" id="KAG4420849.1"/>
    </source>
</evidence>
<name>A0A8H7TJM2_9HELO</name>
<dbReference type="Proteomes" id="UP000664132">
    <property type="component" value="Unassembled WGS sequence"/>
</dbReference>
<feature type="compositionally biased region" description="Polar residues" evidence="1">
    <location>
        <begin position="114"/>
        <end position="124"/>
    </location>
</feature>
<organism evidence="3 4">
    <name type="scientific">Cadophora malorum</name>
    <dbReference type="NCBI Taxonomy" id="108018"/>
    <lineage>
        <taxon>Eukaryota</taxon>
        <taxon>Fungi</taxon>
        <taxon>Dikarya</taxon>
        <taxon>Ascomycota</taxon>
        <taxon>Pezizomycotina</taxon>
        <taxon>Leotiomycetes</taxon>
        <taxon>Helotiales</taxon>
        <taxon>Ploettnerulaceae</taxon>
        <taxon>Cadophora</taxon>
    </lineage>
</organism>
<dbReference type="Pfam" id="PF20233">
    <property type="entry name" value="DUF6590"/>
    <property type="match status" value="2"/>
</dbReference>
<proteinExistence type="predicted"/>
<dbReference type="EMBL" id="JAFJYH010000076">
    <property type="protein sequence ID" value="KAG4420849.1"/>
    <property type="molecule type" value="Genomic_DNA"/>
</dbReference>
<feature type="domain" description="DUF6590" evidence="2">
    <location>
        <begin position="202"/>
        <end position="263"/>
    </location>
</feature>
<dbReference type="InterPro" id="IPR046497">
    <property type="entry name" value="DUF6590"/>
</dbReference>
<keyword evidence="4" id="KW-1185">Reference proteome</keyword>
<feature type="compositionally biased region" description="Acidic residues" evidence="1">
    <location>
        <begin position="383"/>
        <end position="392"/>
    </location>
</feature>
<evidence type="ECO:0000256" key="1">
    <source>
        <dbReference type="SAM" id="MobiDB-lite"/>
    </source>
</evidence>
<reference evidence="3" key="1">
    <citation type="submission" date="2021-02" db="EMBL/GenBank/DDBJ databases">
        <title>Genome sequence Cadophora malorum strain M34.</title>
        <authorList>
            <person name="Stefanovic E."/>
            <person name="Vu D."/>
            <person name="Scully C."/>
            <person name="Dijksterhuis J."/>
            <person name="Roader J."/>
            <person name="Houbraken J."/>
        </authorList>
    </citation>
    <scope>NUCLEOTIDE SEQUENCE</scope>
    <source>
        <strain evidence="3">M34</strain>
    </source>
</reference>
<feature type="region of interest" description="Disordered" evidence="1">
    <location>
        <begin position="325"/>
        <end position="398"/>
    </location>
</feature>
<feature type="region of interest" description="Disordered" evidence="1">
    <location>
        <begin position="105"/>
        <end position="129"/>
    </location>
</feature>
<accession>A0A8H7TJM2</accession>
<gene>
    <name evidence="3" type="ORF">IFR04_006031</name>
</gene>
<dbReference type="OrthoDB" id="3559580at2759"/>
<comment type="caution">
    <text evidence="3">The sequence shown here is derived from an EMBL/GenBank/DDBJ whole genome shotgun (WGS) entry which is preliminary data.</text>
</comment>
<dbReference type="AlphaFoldDB" id="A0A8H7TJM2"/>
<evidence type="ECO:0000313" key="4">
    <source>
        <dbReference type="Proteomes" id="UP000664132"/>
    </source>
</evidence>
<sequence>MPRHSRQVPSAWSEWERDEQYDSWKRYRLDIAGEYEIEYNPPLRPVQPPEQPRSLPLEPIEERPAATQYQNQENYTTIPDLPTIEQNFARVTLAPRADVNTYTARAESTPPAGFSSTHITTRNPKTSKEEFDPHYKVHKAFEFKFGRIFKVLWSEPRGDGGSGYGGSQGTTVEYNGNKQFEKVRRFVIINPKDGHCICFEEKPFWYDGEYEKGMKKAPIKIKCDRRHKLDKASRLNYAKQYTVEYNVKVWFIGSVEKDFHWQLTTDYNAANPPLQSRGVPPVPAQTFSHAQGGAPLLGFNPYPPAIESGSSQWTSTASTQLFSQATQWDNERPHSSRSTSGRGGGGGYSRPPASHDNAGGASGYKEPQASDYTNERAFGSYPAEDEEDDENGDLYSAN</sequence>